<name>A0A1F7GZC0_9BACT</name>
<feature type="domain" description="Sporulation stage II protein D amidase enhancer LytB N-terminal" evidence="2">
    <location>
        <begin position="305"/>
        <end position="382"/>
    </location>
</feature>
<dbReference type="InterPro" id="IPR013693">
    <property type="entry name" value="SpoIID/LytB_N"/>
</dbReference>
<gene>
    <name evidence="3" type="ORF">A3C24_02460</name>
</gene>
<evidence type="ECO:0000259" key="2">
    <source>
        <dbReference type="Pfam" id="PF08486"/>
    </source>
</evidence>
<dbReference type="Proteomes" id="UP000177159">
    <property type="component" value="Unassembled WGS sequence"/>
</dbReference>
<feature type="coiled-coil region" evidence="1">
    <location>
        <begin position="26"/>
        <end position="74"/>
    </location>
</feature>
<reference evidence="3 4" key="1">
    <citation type="journal article" date="2016" name="Nat. Commun.">
        <title>Thousands of microbial genomes shed light on interconnected biogeochemical processes in an aquifer system.</title>
        <authorList>
            <person name="Anantharaman K."/>
            <person name="Brown C.T."/>
            <person name="Hug L.A."/>
            <person name="Sharon I."/>
            <person name="Castelle C.J."/>
            <person name="Probst A.J."/>
            <person name="Thomas B.C."/>
            <person name="Singh A."/>
            <person name="Wilkins M.J."/>
            <person name="Karaoz U."/>
            <person name="Brodie E.L."/>
            <person name="Williams K.H."/>
            <person name="Hubbard S.S."/>
            <person name="Banfield J.F."/>
        </authorList>
    </citation>
    <scope>NUCLEOTIDE SEQUENCE [LARGE SCALE GENOMIC DNA]</scope>
</reference>
<accession>A0A1F7GZC0</accession>
<evidence type="ECO:0000313" key="4">
    <source>
        <dbReference type="Proteomes" id="UP000177159"/>
    </source>
</evidence>
<dbReference type="Gene3D" id="6.10.250.3150">
    <property type="match status" value="1"/>
</dbReference>
<dbReference type="EMBL" id="MFZM01000015">
    <property type="protein sequence ID" value="OGK23886.1"/>
    <property type="molecule type" value="Genomic_DNA"/>
</dbReference>
<dbReference type="AlphaFoldDB" id="A0A1F7GZC0"/>
<organism evidence="3 4">
    <name type="scientific">Candidatus Roizmanbacteria bacterium RIFCSPHIGHO2_02_FULL_37_24</name>
    <dbReference type="NCBI Taxonomy" id="1802037"/>
    <lineage>
        <taxon>Bacteria</taxon>
        <taxon>Candidatus Roizmaniibacteriota</taxon>
    </lineage>
</organism>
<keyword evidence="1" id="KW-0175">Coiled coil</keyword>
<sequence>MQKILGALFITIIFFGLCFSVNADELDDISHELDKLNRELEDSKKATKPLEEDLDRLRKQLSNIKSQISNIESDIVLREKQIVTAEKALEKQKEIIDERINAHYKNIKKAEASLIDILITDNLSISLQNFFYQKKAADNDKQTILRIVLYIKNIDDKKTELASEKNRLAQVKQTVDEQSQFLSGEIGKAKDFQAELSGRIASLTTRQQQLIGQKLASLNIPRSAGTSSRGCSSDLTNGRDPGFSPAIGFFTYGAPHRNGMNQYGAWGRAKSGQNEEQILAEYYPNMSLKKDFDQGTQINVDGYGTFSIEDYVRRIYEVPDSWTDNNLAVLKAQAVAARTYGLNSMQRNGHICTTEACQVFKAEPKGGNWEQAVEATKGWVLMDGGNPGFTQYASTHGGYILNLGKFDGSGGNPTNFSELNERAYDRESPWFYCNWGARSQYGGTAWLKSEEVADIANVILLARYSDVDKEHLYQVDKPNPAGKETWDAEKVKSEIRARGGNPVGDGSNTSVSVDFGSGKTSSVNVGGTSFDAGEFKDWFNLRAPANIQIVGPLFNVEKK</sequence>
<evidence type="ECO:0000313" key="3">
    <source>
        <dbReference type="EMBL" id="OGK23886.1"/>
    </source>
</evidence>
<comment type="caution">
    <text evidence="3">The sequence shown here is derived from an EMBL/GenBank/DDBJ whole genome shotgun (WGS) entry which is preliminary data.</text>
</comment>
<evidence type="ECO:0000256" key="1">
    <source>
        <dbReference type="SAM" id="Coils"/>
    </source>
</evidence>
<dbReference type="Pfam" id="PF08486">
    <property type="entry name" value="SpoIID"/>
    <property type="match status" value="1"/>
</dbReference>
<proteinExistence type="predicted"/>
<protein>
    <recommendedName>
        <fullName evidence="2">Sporulation stage II protein D amidase enhancer LytB N-terminal domain-containing protein</fullName>
    </recommendedName>
</protein>